<name>A0A255G3H1_9ACTN</name>
<dbReference type="PANTHER" id="PTHR21248:SF22">
    <property type="entry name" value="PHOSPHOLIPASE D"/>
    <property type="match status" value="1"/>
</dbReference>
<comment type="subcellular location">
    <subcellularLocation>
        <location evidence="1">Cell membrane</location>
        <topology evidence="1">Multi-pass membrane protein</topology>
    </subcellularLocation>
</comment>
<evidence type="ECO:0000256" key="4">
    <source>
        <dbReference type="ARBA" id="ARBA00022989"/>
    </source>
</evidence>
<dbReference type="RefSeq" id="WP_094403912.1">
    <property type="nucleotide sequence ID" value="NZ_NMVL01000028.1"/>
</dbReference>
<dbReference type="Pfam" id="PF13091">
    <property type="entry name" value="PLDc_2"/>
    <property type="match status" value="2"/>
</dbReference>
<evidence type="ECO:0000259" key="8">
    <source>
        <dbReference type="PROSITE" id="PS50035"/>
    </source>
</evidence>
<feature type="transmembrane region" description="Helical" evidence="7">
    <location>
        <begin position="42"/>
        <end position="61"/>
    </location>
</feature>
<evidence type="ECO:0000256" key="7">
    <source>
        <dbReference type="SAM" id="Phobius"/>
    </source>
</evidence>
<dbReference type="EMBL" id="NMVO01000018">
    <property type="protein sequence ID" value="OYO08753.1"/>
    <property type="molecule type" value="Genomic_DNA"/>
</dbReference>
<keyword evidence="2" id="KW-1003">Cell membrane</keyword>
<dbReference type="Proteomes" id="UP000215896">
    <property type="component" value="Unassembled WGS sequence"/>
</dbReference>
<dbReference type="GO" id="GO:0008808">
    <property type="term" value="F:cardiolipin synthase activity"/>
    <property type="evidence" value="ECO:0007669"/>
    <property type="project" value="TreeGrafter"/>
</dbReference>
<accession>A0A255G3H1</accession>
<dbReference type="InterPro" id="IPR025202">
    <property type="entry name" value="PLD-like_dom"/>
</dbReference>
<comment type="caution">
    <text evidence="9">The sequence shown here is derived from an EMBL/GenBank/DDBJ whole genome shotgun (WGS) entry which is preliminary data.</text>
</comment>
<dbReference type="InterPro" id="IPR027379">
    <property type="entry name" value="CLS_N"/>
</dbReference>
<dbReference type="GO" id="GO:0005886">
    <property type="term" value="C:plasma membrane"/>
    <property type="evidence" value="ECO:0007669"/>
    <property type="project" value="UniProtKB-SubCell"/>
</dbReference>
<evidence type="ECO:0000313" key="9">
    <source>
        <dbReference type="EMBL" id="OYO08753.1"/>
    </source>
</evidence>
<gene>
    <name evidence="9" type="ORF">CGZ94_19795</name>
</gene>
<evidence type="ECO:0000256" key="1">
    <source>
        <dbReference type="ARBA" id="ARBA00004651"/>
    </source>
</evidence>
<sequence length="489" mass="55325">MDWNSINWAQVWSIVVVIIDYGIKIVAVGTVPENRSPSSSSAWLLIILLVPIVGLPLYLLIGSPYLRGKRREIQAYATRALAGRLEPDPDYPPGFTAPPGVASIARGNRELTSFPMITGHCRRVLPTDVSFDEMAAAVEAAQHTVHAEFYIMSWDSVTDRFCTALTDAAARGVTVRVLFDQLGSQGYPEYKKLQTGLTAAGVQWHAMMPLHPLRGQWRRPDLRNHRKLLIVDDEVAFMGSMNMIDPTYLKAKNRRRNLHWLDLNVEVSGPIVAQLAQVFALDWFQETEELVRDRDDEAASAHEHSTMAPMQLVPSGPGFRTEPNLRMFVGLVNLAQRELDLVSPYFVPDEALMLAITTAAQRGVRVRLYASERGDQFMVHHAQQSYYDALLEAGVHIHLYRAPTILHTKLMVVDNQLAVIGSSNMDMRSFFLDFEVSLFAVDPEMIHDLESVLQDYRDNSFELMLSQWRKRSVWVRYTDNVMRLTSAVM</sequence>
<dbReference type="GO" id="GO:0032049">
    <property type="term" value="P:cardiolipin biosynthetic process"/>
    <property type="evidence" value="ECO:0007669"/>
    <property type="project" value="UniProtKB-ARBA"/>
</dbReference>
<feature type="domain" description="PLD phosphodiesterase" evidence="8">
    <location>
        <begin position="220"/>
        <end position="247"/>
    </location>
</feature>
<dbReference type="SMART" id="SM00155">
    <property type="entry name" value="PLDc"/>
    <property type="match status" value="2"/>
</dbReference>
<keyword evidence="10" id="KW-1185">Reference proteome</keyword>
<dbReference type="Gene3D" id="3.30.870.10">
    <property type="entry name" value="Endonuclease Chain A"/>
    <property type="match status" value="2"/>
</dbReference>
<feature type="domain" description="PLD phosphodiesterase" evidence="8">
    <location>
        <begin position="402"/>
        <end position="429"/>
    </location>
</feature>
<evidence type="ECO:0000256" key="6">
    <source>
        <dbReference type="SAM" id="MobiDB-lite"/>
    </source>
</evidence>
<dbReference type="InterPro" id="IPR001736">
    <property type="entry name" value="PLipase_D/transphosphatidylase"/>
</dbReference>
<evidence type="ECO:0000256" key="2">
    <source>
        <dbReference type="ARBA" id="ARBA00022475"/>
    </source>
</evidence>
<evidence type="ECO:0000313" key="10">
    <source>
        <dbReference type="Proteomes" id="UP000215896"/>
    </source>
</evidence>
<keyword evidence="5 7" id="KW-0472">Membrane</keyword>
<dbReference type="PROSITE" id="PS50035">
    <property type="entry name" value="PLD"/>
    <property type="match status" value="2"/>
</dbReference>
<dbReference type="SUPFAM" id="SSF56024">
    <property type="entry name" value="Phospholipase D/nuclease"/>
    <property type="match status" value="2"/>
</dbReference>
<keyword evidence="4 7" id="KW-1133">Transmembrane helix</keyword>
<organism evidence="9 10">
    <name type="scientific">Enemella evansiae</name>
    <dbReference type="NCBI Taxonomy" id="2016499"/>
    <lineage>
        <taxon>Bacteria</taxon>
        <taxon>Bacillati</taxon>
        <taxon>Actinomycetota</taxon>
        <taxon>Actinomycetes</taxon>
        <taxon>Propionibacteriales</taxon>
        <taxon>Propionibacteriaceae</taxon>
        <taxon>Enemella</taxon>
    </lineage>
</organism>
<keyword evidence="3 7" id="KW-0812">Transmembrane</keyword>
<dbReference type="OrthoDB" id="9762009at2"/>
<evidence type="ECO:0000256" key="3">
    <source>
        <dbReference type="ARBA" id="ARBA00022692"/>
    </source>
</evidence>
<feature type="region of interest" description="Disordered" evidence="6">
    <location>
        <begin position="295"/>
        <end position="314"/>
    </location>
</feature>
<evidence type="ECO:0000256" key="5">
    <source>
        <dbReference type="ARBA" id="ARBA00023136"/>
    </source>
</evidence>
<feature type="transmembrane region" description="Helical" evidence="7">
    <location>
        <begin position="12"/>
        <end position="30"/>
    </location>
</feature>
<dbReference type="Pfam" id="PF13396">
    <property type="entry name" value="PLDc_N"/>
    <property type="match status" value="1"/>
</dbReference>
<dbReference type="AlphaFoldDB" id="A0A255G3H1"/>
<proteinExistence type="predicted"/>
<reference evidence="9 10" key="1">
    <citation type="submission" date="2017-07" db="EMBL/GenBank/DDBJ databases">
        <title>Draft whole genome sequences of clinical Proprionibacteriaceae strains.</title>
        <authorList>
            <person name="Bernier A.-M."/>
            <person name="Bernard K."/>
            <person name="Domingo M.-C."/>
        </authorList>
    </citation>
    <scope>NUCLEOTIDE SEQUENCE [LARGE SCALE GENOMIC DNA]</scope>
    <source>
        <strain evidence="9 10">NML 030167</strain>
    </source>
</reference>
<protein>
    <submittedName>
        <fullName evidence="9">Cardiolipin synthase A</fullName>
    </submittedName>
</protein>
<feature type="compositionally biased region" description="Basic and acidic residues" evidence="6">
    <location>
        <begin position="295"/>
        <end position="305"/>
    </location>
</feature>
<dbReference type="PANTHER" id="PTHR21248">
    <property type="entry name" value="CARDIOLIPIN SYNTHASE"/>
    <property type="match status" value="1"/>
</dbReference>